<evidence type="ECO:0000313" key="9">
    <source>
        <dbReference type="Ensembl" id="ENSECAP00000013047.4"/>
    </source>
</evidence>
<reference evidence="9 10" key="1">
    <citation type="journal article" date="2009" name="Science">
        <title>Genome sequence, comparative analysis, and population genetics of the domestic horse.</title>
        <authorList>
            <consortium name="Broad Institute Genome Sequencing Platform"/>
            <consortium name="Broad Institute Whole Genome Assembly Team"/>
            <person name="Wade C.M."/>
            <person name="Giulotto E."/>
            <person name="Sigurdsson S."/>
            <person name="Zoli M."/>
            <person name="Gnerre S."/>
            <person name="Imsland F."/>
            <person name="Lear T.L."/>
            <person name="Adelson D.L."/>
            <person name="Bailey E."/>
            <person name="Bellone R.R."/>
            <person name="Bloecker H."/>
            <person name="Distl O."/>
            <person name="Edgar R.C."/>
            <person name="Garber M."/>
            <person name="Leeb T."/>
            <person name="Mauceli E."/>
            <person name="MacLeod J.N."/>
            <person name="Penedo M.C.T."/>
            <person name="Raison J.M."/>
            <person name="Sharpe T."/>
            <person name="Vogel J."/>
            <person name="Andersson L."/>
            <person name="Antczak D.F."/>
            <person name="Biagi T."/>
            <person name="Binns M.M."/>
            <person name="Chowdhary B.P."/>
            <person name="Coleman S.J."/>
            <person name="Della Valle G."/>
            <person name="Fryc S."/>
            <person name="Guerin G."/>
            <person name="Hasegawa T."/>
            <person name="Hill E.W."/>
            <person name="Jurka J."/>
            <person name="Kiialainen A."/>
            <person name="Lindgren G."/>
            <person name="Liu J."/>
            <person name="Magnani E."/>
            <person name="Mickelson J.R."/>
            <person name="Murray J."/>
            <person name="Nergadze S.G."/>
            <person name="Onofrio R."/>
            <person name="Pedroni S."/>
            <person name="Piras M.F."/>
            <person name="Raudsepp T."/>
            <person name="Rocchi M."/>
            <person name="Roeed K.H."/>
            <person name="Ryder O.A."/>
            <person name="Searle S."/>
            <person name="Skow L."/>
            <person name="Swinburne J.E."/>
            <person name="Syvaenen A.C."/>
            <person name="Tozaki T."/>
            <person name="Valberg S.J."/>
            <person name="Vaudin M."/>
            <person name="White J.R."/>
            <person name="Zody M.C."/>
            <person name="Lander E.S."/>
            <person name="Lindblad-Toh K."/>
        </authorList>
    </citation>
    <scope>NUCLEOTIDE SEQUENCE [LARGE SCALE GENOMIC DNA]</scope>
    <source>
        <strain evidence="9 10">Thoroughbred</strain>
    </source>
</reference>
<gene>
    <name evidence="9 11" type="primary">SMCO2</name>
</gene>
<dbReference type="AlphaFoldDB" id="F6UXZ3"/>
<evidence type="ECO:0000313" key="10">
    <source>
        <dbReference type="Proteomes" id="UP000002281"/>
    </source>
</evidence>
<feature type="transmembrane region" description="Helical" evidence="8">
    <location>
        <begin position="336"/>
        <end position="361"/>
    </location>
</feature>
<evidence type="ECO:0000256" key="8">
    <source>
        <dbReference type="SAM" id="Phobius"/>
    </source>
</evidence>
<dbReference type="GeneTree" id="ENSGT00940000153380"/>
<evidence type="ECO:0000256" key="7">
    <source>
        <dbReference type="SAM" id="MobiDB-lite"/>
    </source>
</evidence>
<keyword evidence="10" id="KW-1185">Reference proteome</keyword>
<keyword evidence="4 6" id="KW-0175">Coiled coil</keyword>
<dbReference type="PaxDb" id="9796-ENSECAP00000013047"/>
<feature type="coiled-coil region" evidence="6">
    <location>
        <begin position="182"/>
        <end position="216"/>
    </location>
</feature>
<dbReference type="VGNC" id="VGNC:56606">
    <property type="gene designation" value="SMCO2"/>
</dbReference>
<dbReference type="HOGENOM" id="CLU_067010_0_0_1"/>
<evidence type="ECO:0000256" key="3">
    <source>
        <dbReference type="ARBA" id="ARBA00022989"/>
    </source>
</evidence>
<dbReference type="STRING" id="9796.ENSECAP00000013047"/>
<proteinExistence type="predicted"/>
<comment type="subcellular location">
    <subcellularLocation>
        <location evidence="1">Membrane</location>
        <topology evidence="1">Single-pass membrane protein</topology>
    </subcellularLocation>
</comment>
<organism evidence="9 10">
    <name type="scientific">Equus caballus</name>
    <name type="common">Horse</name>
    <dbReference type="NCBI Taxonomy" id="9796"/>
    <lineage>
        <taxon>Eukaryota</taxon>
        <taxon>Metazoa</taxon>
        <taxon>Chordata</taxon>
        <taxon>Craniata</taxon>
        <taxon>Vertebrata</taxon>
        <taxon>Euteleostomi</taxon>
        <taxon>Mammalia</taxon>
        <taxon>Eutheria</taxon>
        <taxon>Laurasiatheria</taxon>
        <taxon>Perissodactyla</taxon>
        <taxon>Equidae</taxon>
        <taxon>Equus</taxon>
    </lineage>
</organism>
<dbReference type="PANTHER" id="PTHR22422:SF5">
    <property type="entry name" value="SINGLE-PASS MEMBRANE AND COILED-COIL DOMAIN-CONTAINING PROTEIN 2"/>
    <property type="match status" value="1"/>
</dbReference>
<reference evidence="9" key="2">
    <citation type="submission" date="2025-08" db="UniProtKB">
        <authorList>
            <consortium name="Ensembl"/>
        </authorList>
    </citation>
    <scope>IDENTIFICATION</scope>
    <source>
        <strain evidence="9">Thoroughbred</strain>
    </source>
</reference>
<reference evidence="9" key="3">
    <citation type="submission" date="2025-09" db="UniProtKB">
        <authorList>
            <consortium name="Ensembl"/>
        </authorList>
    </citation>
    <scope>IDENTIFICATION</scope>
    <source>
        <strain evidence="9">Thoroughbred</strain>
    </source>
</reference>
<keyword evidence="5 8" id="KW-0472">Membrane</keyword>
<feature type="compositionally biased region" description="Acidic residues" evidence="7">
    <location>
        <begin position="115"/>
        <end position="124"/>
    </location>
</feature>
<evidence type="ECO:0000256" key="2">
    <source>
        <dbReference type="ARBA" id="ARBA00022692"/>
    </source>
</evidence>
<evidence type="ECO:0000256" key="6">
    <source>
        <dbReference type="SAM" id="Coils"/>
    </source>
</evidence>
<dbReference type="Ensembl" id="ENSECAT00000016169.4">
    <property type="protein sequence ID" value="ENSECAP00000013047.4"/>
    <property type="gene ID" value="ENSECAG00000015434.4"/>
</dbReference>
<evidence type="ECO:0000256" key="1">
    <source>
        <dbReference type="ARBA" id="ARBA00004167"/>
    </source>
</evidence>
<dbReference type="Proteomes" id="UP000002281">
    <property type="component" value="Chromosome 6"/>
</dbReference>
<dbReference type="Pfam" id="PF14992">
    <property type="entry name" value="TMCO5"/>
    <property type="match status" value="1"/>
</dbReference>
<feature type="coiled-coil region" evidence="6">
    <location>
        <begin position="251"/>
        <end position="285"/>
    </location>
</feature>
<feature type="region of interest" description="Disordered" evidence="7">
    <location>
        <begin position="108"/>
        <end position="136"/>
    </location>
</feature>
<evidence type="ECO:0000256" key="4">
    <source>
        <dbReference type="ARBA" id="ARBA00023054"/>
    </source>
</evidence>
<name>F6UXZ3_HORSE</name>
<evidence type="ECO:0000256" key="5">
    <source>
        <dbReference type="ARBA" id="ARBA00023136"/>
    </source>
</evidence>
<dbReference type="Bgee" id="ENSECAG00000015434">
    <property type="expression patterns" value="Expressed in testis and 1 other cell type or tissue"/>
</dbReference>
<dbReference type="GO" id="GO:0016020">
    <property type="term" value="C:membrane"/>
    <property type="evidence" value="ECO:0007669"/>
    <property type="project" value="UniProtKB-SubCell"/>
</dbReference>
<accession>F6UXZ3</accession>
<sequence>MPQLSKSALQTESAAHIAEEMALMELRDKLSLQMEAVGKEQELTKKNNGFLQNIDAAEGTMQNLLREFTKMDHVLDRSDDEDEIFSENPQTDFLREVETEEWDVLEPEAEHDQDLQSEEDEQETDCFQHEDPQVSTSLPFSEENIPELSQENIFFQLNHWNTQMGQQVKELGADHTDWMEKIKNIIQKINLTENTVKSLINEVMSLEGQIEKLESHQDLNPDQGTNIEEKIMEIKKQLGEIANEIVQADACNEAHELKEKLIERIENFSKDMTLLNAKLEMYQMQAGKTDSQNPEEMGMEEMQPLLPQAPPAPLVQNSPPRIAVWWKRALRIFITFYVLTFTGLLCYTLFFDATFIFERVLPAMLGRRRMWELREIIAPFLNLEVEDLLPS</sequence>
<keyword evidence="3 8" id="KW-1133">Transmembrane helix</keyword>
<dbReference type="InterPro" id="IPR026617">
    <property type="entry name" value="SMCO2/5"/>
</dbReference>
<keyword evidence="2 8" id="KW-0812">Transmembrane</keyword>
<evidence type="ECO:0000313" key="11">
    <source>
        <dbReference type="VGNC" id="VGNC:56606"/>
    </source>
</evidence>
<protein>
    <submittedName>
        <fullName evidence="9">Single-pass membrane protein with coiled-coil domains 2</fullName>
    </submittedName>
</protein>
<dbReference type="InParanoid" id="F6UXZ3"/>
<dbReference type="PANTHER" id="PTHR22422">
    <property type="entry name" value="TRANSMEMBRANE AND COILED-COIL DOMAIN-CONTAINING PROTEIN 5B-RELATED"/>
    <property type="match status" value="1"/>
</dbReference>